<organism evidence="8 9">
    <name type="scientific">Asanoa iriomotensis</name>
    <dbReference type="NCBI Taxonomy" id="234613"/>
    <lineage>
        <taxon>Bacteria</taxon>
        <taxon>Bacillati</taxon>
        <taxon>Actinomycetota</taxon>
        <taxon>Actinomycetes</taxon>
        <taxon>Micromonosporales</taxon>
        <taxon>Micromonosporaceae</taxon>
        <taxon>Asanoa</taxon>
    </lineage>
</organism>
<dbReference type="PANTHER" id="PTHR19375">
    <property type="entry name" value="HEAT SHOCK PROTEIN 70KDA"/>
    <property type="match status" value="1"/>
</dbReference>
<accession>A0ABQ4BXG9</accession>
<evidence type="ECO:0000256" key="2">
    <source>
        <dbReference type="ARBA" id="ARBA00022741"/>
    </source>
</evidence>
<keyword evidence="2 6" id="KW-0547">Nucleotide-binding</keyword>
<keyword evidence="5" id="KW-0143">Chaperone</keyword>
<dbReference type="InterPro" id="IPR043129">
    <property type="entry name" value="ATPase_NBD"/>
</dbReference>
<dbReference type="PRINTS" id="PR00301">
    <property type="entry name" value="HEATSHOCK70"/>
</dbReference>
<keyword evidence="9" id="KW-1185">Reference proteome</keyword>
<dbReference type="PROSITE" id="PS01036">
    <property type="entry name" value="HSP70_3"/>
    <property type="match status" value="1"/>
</dbReference>
<evidence type="ECO:0000256" key="7">
    <source>
        <dbReference type="SAM" id="MobiDB-lite"/>
    </source>
</evidence>
<comment type="caution">
    <text evidence="8">The sequence shown here is derived from an EMBL/GenBank/DDBJ whole genome shotgun (WGS) entry which is preliminary data.</text>
</comment>
<feature type="region of interest" description="Disordered" evidence="7">
    <location>
        <begin position="401"/>
        <end position="431"/>
    </location>
</feature>
<comment type="similarity">
    <text evidence="1 6">Belongs to the heat shock protein 70 family.</text>
</comment>
<dbReference type="SUPFAM" id="SSF53067">
    <property type="entry name" value="Actin-like ATPase domain"/>
    <property type="match status" value="2"/>
</dbReference>
<dbReference type="Gene3D" id="3.30.420.40">
    <property type="match status" value="2"/>
</dbReference>
<protein>
    <recommendedName>
        <fullName evidence="10">Hsp70 protein</fullName>
    </recommendedName>
</protein>
<evidence type="ECO:0000256" key="6">
    <source>
        <dbReference type="RuleBase" id="RU003322"/>
    </source>
</evidence>
<proteinExistence type="inferred from homology"/>
<evidence type="ECO:0000313" key="9">
    <source>
        <dbReference type="Proteomes" id="UP000624325"/>
    </source>
</evidence>
<evidence type="ECO:0000256" key="5">
    <source>
        <dbReference type="ARBA" id="ARBA00023186"/>
    </source>
</evidence>
<keyword evidence="4" id="KW-0346">Stress response</keyword>
<evidence type="ECO:0000313" key="8">
    <source>
        <dbReference type="EMBL" id="GIF55219.1"/>
    </source>
</evidence>
<sequence>MSDYGARLGIDFGTSHTVAVLASPGEPARTILFDGSPLLPSAVCLDPQGRLVVGRDAIHLGLSMPAGFEPTPKRRIDDGTVLLGEREVAVEELVAAVLGRVFEEAKRVAAGPVTSTTLTFPAAWGTQRRDLLRAVAERTLPAVRLVAEPVAAASFFADRALPVGQCALVYDFGGGTFDASVVRRHTTGFETVATEGLADCGGLDVDAAIIDHLGGTVGRRDEASWRRLTHPSDVAERRASRQLWDNVRAGKEMLSRATTTLVHVPLIDADVPLGREQLDKLTAPILARTVAATRAALTAAGVADRELGAVYLAGGSSRMPSVGTLLHRELGSTPTQVDQPELVVAEGSLRGSPEPESADPAAPPVAARARPKRVALWSGLALAVLLVGGIALVPTLGDGPGGDPSAAATTNVPAPAASSPGTPSPSASAQSKVDSCVLGRWRLTSGTLTNEIDGNATQFHGGAGKVATYRANGTVTNDYSRSGAFEATVNGAKWRLVYRGSATANVRHERGYEYISGIKAKGTWYFTRNGQRRNSGPLDLLTDRAKYACEENSLTFYYSNGTEEYAKIG</sequence>
<dbReference type="Proteomes" id="UP000624325">
    <property type="component" value="Unassembled WGS sequence"/>
</dbReference>
<dbReference type="PROSITE" id="PS00329">
    <property type="entry name" value="HSP70_2"/>
    <property type="match status" value="1"/>
</dbReference>
<feature type="compositionally biased region" description="Low complexity" evidence="7">
    <location>
        <begin position="403"/>
        <end position="429"/>
    </location>
</feature>
<keyword evidence="3 6" id="KW-0067">ATP-binding</keyword>
<dbReference type="InterPro" id="IPR018181">
    <property type="entry name" value="Heat_shock_70_CS"/>
</dbReference>
<gene>
    <name evidence="8" type="ORF">Air01nite_13140</name>
</gene>
<dbReference type="Pfam" id="PF00012">
    <property type="entry name" value="HSP70"/>
    <property type="match status" value="1"/>
</dbReference>
<dbReference type="Gene3D" id="3.90.640.10">
    <property type="entry name" value="Actin, Chain A, domain 4"/>
    <property type="match status" value="1"/>
</dbReference>
<dbReference type="InterPro" id="IPR013126">
    <property type="entry name" value="Hsp_70_fam"/>
</dbReference>
<evidence type="ECO:0008006" key="10">
    <source>
        <dbReference type="Google" id="ProtNLM"/>
    </source>
</evidence>
<name>A0ABQ4BXG9_9ACTN</name>
<dbReference type="RefSeq" id="WP_203700987.1">
    <property type="nucleotide sequence ID" value="NZ_BONC01000006.1"/>
</dbReference>
<evidence type="ECO:0000256" key="4">
    <source>
        <dbReference type="ARBA" id="ARBA00023016"/>
    </source>
</evidence>
<reference evidence="8 9" key="1">
    <citation type="submission" date="2021-01" db="EMBL/GenBank/DDBJ databases">
        <title>Whole genome shotgun sequence of Asanoa iriomotensis NBRC 100142.</title>
        <authorList>
            <person name="Komaki H."/>
            <person name="Tamura T."/>
        </authorList>
    </citation>
    <scope>NUCLEOTIDE SEQUENCE [LARGE SCALE GENOMIC DNA]</scope>
    <source>
        <strain evidence="8 9">NBRC 100142</strain>
    </source>
</reference>
<evidence type="ECO:0000256" key="1">
    <source>
        <dbReference type="ARBA" id="ARBA00007381"/>
    </source>
</evidence>
<dbReference type="EMBL" id="BONC01000006">
    <property type="protein sequence ID" value="GIF55219.1"/>
    <property type="molecule type" value="Genomic_DNA"/>
</dbReference>
<evidence type="ECO:0000256" key="3">
    <source>
        <dbReference type="ARBA" id="ARBA00022840"/>
    </source>
</evidence>